<comment type="caution">
    <text evidence="1">The sequence shown here is derived from an EMBL/GenBank/DDBJ whole genome shotgun (WGS) entry which is preliminary data.</text>
</comment>
<gene>
    <name evidence="1" type="ORF">C4B59_04020</name>
</gene>
<sequence>MNKITKASLALVVIFIVILLAIFVQSLADEKKEYVTDPVIAHIPIRADLDFPSPFPTPDDPTAINIIYILTPTVDVKVNVSEGIVLPEGIVFVQSNLPTGQTTLSKGKKYRYDAQIRVVKPGRWIFYVSPGVYGDVSLFEDWVTAGAQGVFDATEPLTIYRLRDEVSTEKQGILMNITKSWLRESGVQEYEREEFDCTIISANPDIRCCGCELLSYSNSKLYDKYYIVIEEDQHTNKTKVRNVYRWAYQTSSGYQQKPVCEEITMKGGRNGE</sequence>
<protein>
    <submittedName>
        <fullName evidence="1">Uncharacterized protein</fullName>
    </submittedName>
</protein>
<accession>A0AC61L4T9</accession>
<reference evidence="1" key="1">
    <citation type="submission" date="2018-01" db="EMBL/GenBank/DDBJ databases">
        <authorList>
            <person name="Krukenberg V."/>
        </authorList>
    </citation>
    <scope>NUCLEOTIDE SEQUENCE</scope>
    <source>
        <strain evidence="1">E20ANME2</strain>
    </source>
</reference>
<dbReference type="Proteomes" id="UP000248329">
    <property type="component" value="Unassembled WGS sequence"/>
</dbReference>
<name>A0AC61L4T9_9EURY</name>
<organism evidence="1 2">
    <name type="scientific">Candidatus Methanogaster sp</name>
    <dbReference type="NCBI Taxonomy" id="3386292"/>
    <lineage>
        <taxon>Archaea</taxon>
        <taxon>Methanobacteriati</taxon>
        <taxon>Methanobacteriota</taxon>
        <taxon>Stenosarchaea group</taxon>
        <taxon>Methanomicrobia</taxon>
        <taxon>Methanosarcinales</taxon>
        <taxon>ANME-2 cluster</taxon>
        <taxon>Candidatus Methanogasteraceae</taxon>
        <taxon>Candidatus Methanogaster</taxon>
    </lineage>
</organism>
<evidence type="ECO:0000313" key="2">
    <source>
        <dbReference type="Proteomes" id="UP000248329"/>
    </source>
</evidence>
<dbReference type="EMBL" id="PQXF01000005">
    <property type="protein sequence ID" value="PXF61412.1"/>
    <property type="molecule type" value="Genomic_DNA"/>
</dbReference>
<proteinExistence type="predicted"/>
<evidence type="ECO:0000313" key="1">
    <source>
        <dbReference type="EMBL" id="PXF61412.1"/>
    </source>
</evidence>